<dbReference type="VEuPathDB" id="TriTrypDB:ADEAN_000609600"/>
<evidence type="ECO:0000256" key="1">
    <source>
        <dbReference type="SAM" id="MobiDB-lite"/>
    </source>
</evidence>
<evidence type="ECO:0000313" key="3">
    <source>
        <dbReference type="Proteomes" id="UP000515908"/>
    </source>
</evidence>
<organism evidence="2 3">
    <name type="scientific">Angomonas deanei</name>
    <dbReference type="NCBI Taxonomy" id="59799"/>
    <lineage>
        <taxon>Eukaryota</taxon>
        <taxon>Discoba</taxon>
        <taxon>Euglenozoa</taxon>
        <taxon>Kinetoplastea</taxon>
        <taxon>Metakinetoplastina</taxon>
        <taxon>Trypanosomatida</taxon>
        <taxon>Trypanosomatidae</taxon>
        <taxon>Strigomonadinae</taxon>
        <taxon>Angomonas</taxon>
    </lineage>
</organism>
<protein>
    <submittedName>
        <fullName evidence="2">Uncharacterized protein</fullName>
    </submittedName>
</protein>
<gene>
    <name evidence="2" type="ORF">ADEAN_000609600</name>
</gene>
<feature type="region of interest" description="Disordered" evidence="1">
    <location>
        <begin position="49"/>
        <end position="69"/>
    </location>
</feature>
<dbReference type="AlphaFoldDB" id="A0A7G2CGY9"/>
<dbReference type="Proteomes" id="UP000515908">
    <property type="component" value="Chromosome 11"/>
</dbReference>
<sequence length="151" mass="16981">MANTNLEDGVSSSTLREIMLLRELAHRLRSDQRPSSVIRCDGIATFYPNQPGVDQPPVTDVGGTLKPRKSPNDWSTTFCALSDDTEDEDDLLESQSDSGNAAWRKTMESFFAEGRLYLIELYEVIVDRESNAIFAALEFCDWGRLVELSQK</sequence>
<proteinExistence type="predicted"/>
<reference evidence="2 3" key="1">
    <citation type="submission" date="2020-08" db="EMBL/GenBank/DDBJ databases">
        <authorList>
            <person name="Newling K."/>
            <person name="Davey J."/>
            <person name="Forrester S."/>
        </authorList>
    </citation>
    <scope>NUCLEOTIDE SEQUENCE [LARGE SCALE GENOMIC DNA]</scope>
    <source>
        <strain evidence="3">Crithidia deanei Carvalho (ATCC PRA-265)</strain>
    </source>
</reference>
<evidence type="ECO:0000313" key="2">
    <source>
        <dbReference type="EMBL" id="CAD2218605.1"/>
    </source>
</evidence>
<keyword evidence="3" id="KW-1185">Reference proteome</keyword>
<name>A0A7G2CGY9_9TRYP</name>
<dbReference type="EMBL" id="LR877155">
    <property type="protein sequence ID" value="CAD2218605.1"/>
    <property type="molecule type" value="Genomic_DNA"/>
</dbReference>
<accession>A0A7G2CGY9</accession>